<reference evidence="6 7" key="1">
    <citation type="submission" date="2020-07" db="EMBL/GenBank/DDBJ databases">
        <title>Sequencing the genomes of 1000 actinobacteria strains.</title>
        <authorList>
            <person name="Klenk H.-P."/>
        </authorList>
    </citation>
    <scope>NUCLEOTIDE SEQUENCE [LARGE SCALE GENOMIC DNA]</scope>
    <source>
        <strain evidence="6 7">DSM 29531</strain>
    </source>
</reference>
<feature type="DNA-binding region" description="H-T-H motif" evidence="4">
    <location>
        <begin position="36"/>
        <end position="55"/>
    </location>
</feature>
<dbReference type="AlphaFoldDB" id="A0A853DQ09"/>
<dbReference type="InterPro" id="IPR036271">
    <property type="entry name" value="Tet_transcr_reg_TetR-rel_C_sf"/>
</dbReference>
<dbReference type="SUPFAM" id="SSF48498">
    <property type="entry name" value="Tetracyclin repressor-like, C-terminal domain"/>
    <property type="match status" value="1"/>
</dbReference>
<proteinExistence type="predicted"/>
<name>A0A853DQ09_9MICO</name>
<evidence type="ECO:0000313" key="7">
    <source>
        <dbReference type="Proteomes" id="UP000571817"/>
    </source>
</evidence>
<feature type="domain" description="HTH tetR-type" evidence="5">
    <location>
        <begin position="14"/>
        <end position="73"/>
    </location>
</feature>
<evidence type="ECO:0000256" key="1">
    <source>
        <dbReference type="ARBA" id="ARBA00023015"/>
    </source>
</evidence>
<keyword evidence="3" id="KW-0804">Transcription</keyword>
<comment type="caution">
    <text evidence="6">The sequence shown here is derived from an EMBL/GenBank/DDBJ whole genome shotgun (WGS) entry which is preliminary data.</text>
</comment>
<dbReference type="Pfam" id="PF21597">
    <property type="entry name" value="TetR_C_43"/>
    <property type="match status" value="1"/>
</dbReference>
<dbReference type="InterPro" id="IPR049445">
    <property type="entry name" value="TetR_SbtR-like_C"/>
</dbReference>
<accession>A0A853DQ09</accession>
<dbReference type="EMBL" id="JACCFW010000001">
    <property type="protein sequence ID" value="NYJ76205.1"/>
    <property type="molecule type" value="Genomic_DNA"/>
</dbReference>
<dbReference type="Proteomes" id="UP000571817">
    <property type="component" value="Unassembled WGS sequence"/>
</dbReference>
<dbReference type="PANTHER" id="PTHR30055">
    <property type="entry name" value="HTH-TYPE TRANSCRIPTIONAL REGULATOR RUTR"/>
    <property type="match status" value="1"/>
</dbReference>
<dbReference type="RefSeq" id="WP_218883769.1">
    <property type="nucleotide sequence ID" value="NZ_JACCFW010000001.1"/>
</dbReference>
<organism evidence="6 7">
    <name type="scientific">Allobranchiibius huperziae</name>
    <dbReference type="NCBI Taxonomy" id="1874116"/>
    <lineage>
        <taxon>Bacteria</taxon>
        <taxon>Bacillati</taxon>
        <taxon>Actinomycetota</taxon>
        <taxon>Actinomycetes</taxon>
        <taxon>Micrococcales</taxon>
        <taxon>Dermacoccaceae</taxon>
        <taxon>Allobranchiibius</taxon>
    </lineage>
</organism>
<dbReference type="InterPro" id="IPR050109">
    <property type="entry name" value="HTH-type_TetR-like_transc_reg"/>
</dbReference>
<dbReference type="InterPro" id="IPR001647">
    <property type="entry name" value="HTH_TetR"/>
</dbReference>
<evidence type="ECO:0000256" key="4">
    <source>
        <dbReference type="PROSITE-ProRule" id="PRU00335"/>
    </source>
</evidence>
<gene>
    <name evidence="6" type="ORF">HNR15_003168</name>
</gene>
<dbReference type="SUPFAM" id="SSF46689">
    <property type="entry name" value="Homeodomain-like"/>
    <property type="match status" value="1"/>
</dbReference>
<dbReference type="GO" id="GO:0003700">
    <property type="term" value="F:DNA-binding transcription factor activity"/>
    <property type="evidence" value="ECO:0007669"/>
    <property type="project" value="TreeGrafter"/>
</dbReference>
<dbReference type="PANTHER" id="PTHR30055:SF234">
    <property type="entry name" value="HTH-TYPE TRANSCRIPTIONAL REGULATOR BETI"/>
    <property type="match status" value="1"/>
</dbReference>
<dbReference type="PROSITE" id="PS50977">
    <property type="entry name" value="HTH_TETR_2"/>
    <property type="match status" value="1"/>
</dbReference>
<evidence type="ECO:0000313" key="6">
    <source>
        <dbReference type="EMBL" id="NYJ76205.1"/>
    </source>
</evidence>
<dbReference type="Gene3D" id="1.10.357.10">
    <property type="entry name" value="Tetracycline Repressor, domain 2"/>
    <property type="match status" value="1"/>
</dbReference>
<evidence type="ECO:0000259" key="5">
    <source>
        <dbReference type="PROSITE" id="PS50977"/>
    </source>
</evidence>
<keyword evidence="7" id="KW-1185">Reference proteome</keyword>
<evidence type="ECO:0000256" key="3">
    <source>
        <dbReference type="ARBA" id="ARBA00023163"/>
    </source>
</evidence>
<sequence length="192" mass="20956">MSVTAKKPLRADAARNRRLLIDTAADAFAANGVDVPLDDIARTAGVGIGTLYRHFPTREDLVLAVYAARVDDLAQRSDELARRPDSGEALHEWMREFVDFYAVKRGIIHLLRSMMNTNHEPFEAIRAKLLHSADVVLAPAIAAGVIRADTSATELTRALGGICLASTQPDADQVSMNLVDLIYDGLRYGTRA</sequence>
<keyword evidence="2 4" id="KW-0238">DNA-binding</keyword>
<dbReference type="PRINTS" id="PR00455">
    <property type="entry name" value="HTHTETR"/>
</dbReference>
<keyword evidence="1" id="KW-0805">Transcription regulation</keyword>
<dbReference type="Pfam" id="PF00440">
    <property type="entry name" value="TetR_N"/>
    <property type="match status" value="1"/>
</dbReference>
<protein>
    <submittedName>
        <fullName evidence="6">AcrR family transcriptional regulator</fullName>
    </submittedName>
</protein>
<dbReference type="GO" id="GO:0000976">
    <property type="term" value="F:transcription cis-regulatory region binding"/>
    <property type="evidence" value="ECO:0007669"/>
    <property type="project" value="TreeGrafter"/>
</dbReference>
<dbReference type="InterPro" id="IPR009057">
    <property type="entry name" value="Homeodomain-like_sf"/>
</dbReference>
<evidence type="ECO:0000256" key="2">
    <source>
        <dbReference type="ARBA" id="ARBA00023125"/>
    </source>
</evidence>